<dbReference type="InterPro" id="IPR012337">
    <property type="entry name" value="RNaseH-like_sf"/>
</dbReference>
<evidence type="ECO:0000259" key="1">
    <source>
        <dbReference type="Pfam" id="PF05699"/>
    </source>
</evidence>
<accession>A0ABD0XJF3</accession>
<feature type="domain" description="HAT C-terminal dimerisation" evidence="1">
    <location>
        <begin position="65"/>
        <end position="124"/>
    </location>
</feature>
<keyword evidence="3" id="KW-1185">Reference proteome</keyword>
<reference evidence="2 3" key="1">
    <citation type="submission" date="2024-06" db="EMBL/GenBank/DDBJ databases">
        <authorList>
            <person name="Pan Q."/>
            <person name="Wen M."/>
            <person name="Jouanno E."/>
            <person name="Zahm M."/>
            <person name="Klopp C."/>
            <person name="Cabau C."/>
            <person name="Louis A."/>
            <person name="Berthelot C."/>
            <person name="Parey E."/>
            <person name="Roest Crollius H."/>
            <person name="Montfort J."/>
            <person name="Robinson-Rechavi M."/>
            <person name="Bouchez O."/>
            <person name="Lampietro C."/>
            <person name="Lopez Roques C."/>
            <person name="Donnadieu C."/>
            <person name="Postlethwait J."/>
            <person name="Bobe J."/>
            <person name="Verreycken H."/>
            <person name="Guiguen Y."/>
        </authorList>
    </citation>
    <scope>NUCLEOTIDE SEQUENCE [LARGE SCALE GENOMIC DNA]</scope>
    <source>
        <strain evidence="2">Up_M1</strain>
        <tissue evidence="2">Testis</tissue>
    </source>
</reference>
<name>A0ABD0XJF3_UMBPY</name>
<dbReference type="PANTHER" id="PTHR47611:SF3">
    <property type="entry name" value="HAT C-TERMINAL DIMERISATION DOMAIN-CONTAINING PROTEIN"/>
    <property type="match status" value="1"/>
</dbReference>
<protein>
    <recommendedName>
        <fullName evidence="1">HAT C-terminal dimerisation domain-containing protein</fullName>
    </recommendedName>
</protein>
<proteinExistence type="predicted"/>
<dbReference type="InterPro" id="IPR008906">
    <property type="entry name" value="HATC_C_dom"/>
</dbReference>
<dbReference type="AlphaFoldDB" id="A0ABD0XJF3"/>
<evidence type="ECO:0000313" key="2">
    <source>
        <dbReference type="EMBL" id="KAL1020684.1"/>
    </source>
</evidence>
<dbReference type="SUPFAM" id="SSF53098">
    <property type="entry name" value="Ribonuclease H-like"/>
    <property type="match status" value="1"/>
</dbReference>
<organism evidence="2 3">
    <name type="scientific">Umbra pygmaea</name>
    <name type="common">Eastern mudminnow</name>
    <dbReference type="NCBI Taxonomy" id="75934"/>
    <lineage>
        <taxon>Eukaryota</taxon>
        <taxon>Metazoa</taxon>
        <taxon>Chordata</taxon>
        <taxon>Craniata</taxon>
        <taxon>Vertebrata</taxon>
        <taxon>Euteleostomi</taxon>
        <taxon>Actinopterygii</taxon>
        <taxon>Neopterygii</taxon>
        <taxon>Teleostei</taxon>
        <taxon>Protacanthopterygii</taxon>
        <taxon>Esociformes</taxon>
        <taxon>Umbridae</taxon>
        <taxon>Umbra</taxon>
    </lineage>
</organism>
<gene>
    <name evidence="2" type="ORF">UPYG_G00003310</name>
</gene>
<dbReference type="EMBL" id="JAGEUA010000001">
    <property type="protein sequence ID" value="KAL1020684.1"/>
    <property type="molecule type" value="Genomic_DNA"/>
</dbReference>
<dbReference type="Proteomes" id="UP001557470">
    <property type="component" value="Unassembled WGS sequence"/>
</dbReference>
<dbReference type="Pfam" id="PF05699">
    <property type="entry name" value="Dimer_Tnp_hAT"/>
    <property type="match status" value="1"/>
</dbReference>
<dbReference type="PANTHER" id="PTHR47611">
    <property type="entry name" value="HAT DIMERISATION DOMAIN, C-TERMINAL"/>
    <property type="match status" value="1"/>
</dbReference>
<sequence>MATSAAPPPPTPPPHKKLSALGELFKNEDQALLKTVPADISGGLSITEKVQNEVQLYRSFPAVLSSVNPILWWWQKKDKMPMLCVQASYTPSERVFSTAGDTLSVERARLLPERVDMLVFLKKN</sequence>
<evidence type="ECO:0000313" key="3">
    <source>
        <dbReference type="Proteomes" id="UP001557470"/>
    </source>
</evidence>
<comment type="caution">
    <text evidence="2">The sequence shown here is derived from an EMBL/GenBank/DDBJ whole genome shotgun (WGS) entry which is preliminary data.</text>
</comment>